<keyword evidence="2" id="KW-0812">Transmembrane</keyword>
<evidence type="ECO:0000313" key="4">
    <source>
        <dbReference type="Proteomes" id="UP000053599"/>
    </source>
</evidence>
<feature type="region of interest" description="Disordered" evidence="1">
    <location>
        <begin position="79"/>
        <end position="107"/>
    </location>
</feature>
<keyword evidence="2" id="KW-0472">Membrane</keyword>
<dbReference type="AlphaFoldDB" id="A0A0D1YWX2"/>
<accession>A0A0D1YWX2</accession>
<dbReference type="EMBL" id="KN846951">
    <property type="protein sequence ID" value="KIV87017.1"/>
    <property type="molecule type" value="Genomic_DNA"/>
</dbReference>
<sequence>MQLWKRKCVNPNNEDDVCEKYTTVFQTTGIPLIIGLTLFAILAVIMFVIVRKNRRKRHAEEAAKHRDIDDGVELEFAVSQQKQGPYGHEQRRGSDVEDPFQAPPPKY</sequence>
<evidence type="ECO:0000256" key="1">
    <source>
        <dbReference type="SAM" id="MobiDB-lite"/>
    </source>
</evidence>
<keyword evidence="2" id="KW-1133">Transmembrane helix</keyword>
<evidence type="ECO:0000313" key="3">
    <source>
        <dbReference type="EMBL" id="KIV87017.1"/>
    </source>
</evidence>
<dbReference type="Proteomes" id="UP000053599">
    <property type="component" value="Unassembled WGS sequence"/>
</dbReference>
<proteinExistence type="predicted"/>
<reference evidence="3 4" key="1">
    <citation type="submission" date="2015-01" db="EMBL/GenBank/DDBJ databases">
        <title>The Genome Sequence of Exophiala sideris CBS121828.</title>
        <authorList>
            <consortium name="The Broad Institute Genomics Platform"/>
            <person name="Cuomo C."/>
            <person name="de Hoog S."/>
            <person name="Gorbushina A."/>
            <person name="Stielow B."/>
            <person name="Teixiera M."/>
            <person name="Abouelleil A."/>
            <person name="Chapman S.B."/>
            <person name="Priest M."/>
            <person name="Young S.K."/>
            <person name="Wortman J."/>
            <person name="Nusbaum C."/>
            <person name="Birren B."/>
        </authorList>
    </citation>
    <scope>NUCLEOTIDE SEQUENCE [LARGE SCALE GENOMIC DNA]</scope>
    <source>
        <strain evidence="3 4">CBS 121828</strain>
    </source>
</reference>
<name>A0A0D1YWX2_9EURO</name>
<gene>
    <name evidence="3" type="ORF">PV11_02590</name>
</gene>
<dbReference type="HOGENOM" id="CLU_162801_0_0_1"/>
<protein>
    <submittedName>
        <fullName evidence="3">Uncharacterized protein</fullName>
    </submittedName>
</protein>
<organism evidence="3 4">
    <name type="scientific">Exophiala sideris</name>
    <dbReference type="NCBI Taxonomy" id="1016849"/>
    <lineage>
        <taxon>Eukaryota</taxon>
        <taxon>Fungi</taxon>
        <taxon>Dikarya</taxon>
        <taxon>Ascomycota</taxon>
        <taxon>Pezizomycotina</taxon>
        <taxon>Eurotiomycetes</taxon>
        <taxon>Chaetothyriomycetidae</taxon>
        <taxon>Chaetothyriales</taxon>
        <taxon>Herpotrichiellaceae</taxon>
        <taxon>Exophiala</taxon>
    </lineage>
</organism>
<feature type="transmembrane region" description="Helical" evidence="2">
    <location>
        <begin position="30"/>
        <end position="50"/>
    </location>
</feature>
<evidence type="ECO:0000256" key="2">
    <source>
        <dbReference type="SAM" id="Phobius"/>
    </source>
</evidence>